<dbReference type="AlphaFoldDB" id="A0A4Y2LIH2"/>
<gene>
    <name evidence="1" type="ORF">AVEN_154046_1</name>
</gene>
<accession>A0A4Y2LIH2</accession>
<name>A0A4Y2LIH2_ARAVE</name>
<organism evidence="1 2">
    <name type="scientific">Araneus ventricosus</name>
    <name type="common">Orbweaver spider</name>
    <name type="synonym">Epeira ventricosa</name>
    <dbReference type="NCBI Taxonomy" id="182803"/>
    <lineage>
        <taxon>Eukaryota</taxon>
        <taxon>Metazoa</taxon>
        <taxon>Ecdysozoa</taxon>
        <taxon>Arthropoda</taxon>
        <taxon>Chelicerata</taxon>
        <taxon>Arachnida</taxon>
        <taxon>Araneae</taxon>
        <taxon>Araneomorphae</taxon>
        <taxon>Entelegynae</taxon>
        <taxon>Araneoidea</taxon>
        <taxon>Araneidae</taxon>
        <taxon>Araneus</taxon>
    </lineage>
</organism>
<dbReference type="Proteomes" id="UP000499080">
    <property type="component" value="Unassembled WGS sequence"/>
</dbReference>
<keyword evidence="2" id="KW-1185">Reference proteome</keyword>
<reference evidence="1 2" key="1">
    <citation type="journal article" date="2019" name="Sci. Rep.">
        <title>Orb-weaving spider Araneus ventricosus genome elucidates the spidroin gene catalogue.</title>
        <authorList>
            <person name="Kono N."/>
            <person name="Nakamura H."/>
            <person name="Ohtoshi R."/>
            <person name="Moran D.A.P."/>
            <person name="Shinohara A."/>
            <person name="Yoshida Y."/>
            <person name="Fujiwara M."/>
            <person name="Mori M."/>
            <person name="Tomita M."/>
            <person name="Arakawa K."/>
        </authorList>
    </citation>
    <scope>NUCLEOTIDE SEQUENCE [LARGE SCALE GENOMIC DNA]</scope>
</reference>
<evidence type="ECO:0000313" key="2">
    <source>
        <dbReference type="Proteomes" id="UP000499080"/>
    </source>
</evidence>
<proteinExistence type="predicted"/>
<sequence>MTNIVLRNCHRGKHSCGKCEEFFLPNWEDLSNNGRCLYCNHPPVEHELLRKPELSSYRIHVNNCKNKPAQDLPHLENETLLDLVSTTNNSERGDCKSIDIMTDLCIELEGKHRAPKEYKRVKEKA</sequence>
<dbReference type="EMBL" id="BGPR01118522">
    <property type="protein sequence ID" value="GBN13127.1"/>
    <property type="molecule type" value="Genomic_DNA"/>
</dbReference>
<evidence type="ECO:0000313" key="1">
    <source>
        <dbReference type="EMBL" id="GBN13127.1"/>
    </source>
</evidence>
<comment type="caution">
    <text evidence="1">The sequence shown here is derived from an EMBL/GenBank/DDBJ whole genome shotgun (WGS) entry which is preliminary data.</text>
</comment>
<protein>
    <submittedName>
        <fullName evidence="1">Uncharacterized protein</fullName>
    </submittedName>
</protein>
<feature type="non-terminal residue" evidence="1">
    <location>
        <position position="125"/>
    </location>
</feature>